<gene>
    <name evidence="3" type="ORF">FHR82_000068</name>
</gene>
<feature type="region of interest" description="Disordered" evidence="2">
    <location>
        <begin position="362"/>
        <end position="405"/>
    </location>
</feature>
<dbReference type="EMBL" id="JACHJQ010000001">
    <property type="protein sequence ID" value="MBB4903858.1"/>
    <property type="molecule type" value="Genomic_DNA"/>
</dbReference>
<dbReference type="AlphaFoldDB" id="A0A7W7PZ41"/>
<keyword evidence="1" id="KW-0175">Coiled coil</keyword>
<organism evidence="3 4">
    <name type="scientific">Actinophytocola algeriensis</name>
    <dbReference type="NCBI Taxonomy" id="1768010"/>
    <lineage>
        <taxon>Bacteria</taxon>
        <taxon>Bacillati</taxon>
        <taxon>Actinomycetota</taxon>
        <taxon>Actinomycetes</taxon>
        <taxon>Pseudonocardiales</taxon>
        <taxon>Pseudonocardiaceae</taxon>
    </lineage>
</organism>
<comment type="caution">
    <text evidence="3">The sequence shown here is derived from an EMBL/GenBank/DDBJ whole genome shotgun (WGS) entry which is preliminary data.</text>
</comment>
<sequence length="405" mass="44326">MNENNNSTVSFDRMRNMLVRAAEIRESEQQQIFDTLDEIHARLSPLESIGAVRKRLSEIPDRTDVTALASRVEDAMAKLEAQDTALAALTRAVEGIVDKLATPFAQLDGRLDGVTGRFEGVAGRMDGLEDKLANIHRRIDELDANIDKHLDKQDAKLDALPGTVTGPVRERIDAAEQTLRERVEGAENNVRGRVDEVGAAVRGQLDSTRESVRQSVTEVSETVQGKLAEAAEGLHANVDQKSTSLSMKVEASRKALQDSIDETKTTVDGTERLEELAVRLEQVTGRLDSMTSRLDAVEDGFTDKIADMGKTLAQSLSTVEVMVTKQPDTESVVSLVKKSNEESERRIGGHLDEAMATFAELMMGGGGQPPRPPATLPRQTARRRNGKPQKNTPRNDDHDEAEVSS</sequence>
<dbReference type="Gene3D" id="3.90.20.10">
    <property type="match status" value="1"/>
</dbReference>
<evidence type="ECO:0000256" key="2">
    <source>
        <dbReference type="SAM" id="MobiDB-lite"/>
    </source>
</evidence>
<evidence type="ECO:0000313" key="3">
    <source>
        <dbReference type="EMBL" id="MBB4903858.1"/>
    </source>
</evidence>
<keyword evidence="4" id="KW-1185">Reference proteome</keyword>
<reference evidence="3 4" key="1">
    <citation type="submission" date="2020-08" db="EMBL/GenBank/DDBJ databases">
        <title>Genomic Encyclopedia of Type Strains, Phase III (KMG-III): the genomes of soil and plant-associated and newly described type strains.</title>
        <authorList>
            <person name="Whitman W."/>
        </authorList>
    </citation>
    <scope>NUCLEOTIDE SEQUENCE [LARGE SCALE GENOMIC DNA]</scope>
    <source>
        <strain evidence="3 4">CECT 8960</strain>
    </source>
</reference>
<protein>
    <submittedName>
        <fullName evidence="3">Chromosome segregation ATPase</fullName>
    </submittedName>
</protein>
<evidence type="ECO:0000313" key="4">
    <source>
        <dbReference type="Proteomes" id="UP000520767"/>
    </source>
</evidence>
<dbReference type="Proteomes" id="UP000520767">
    <property type="component" value="Unassembled WGS sequence"/>
</dbReference>
<evidence type="ECO:0000256" key="1">
    <source>
        <dbReference type="SAM" id="Coils"/>
    </source>
</evidence>
<dbReference type="SUPFAM" id="SSF58113">
    <property type="entry name" value="Apolipoprotein A-I"/>
    <property type="match status" value="2"/>
</dbReference>
<dbReference type="Gene3D" id="1.20.120.20">
    <property type="entry name" value="Apolipoprotein"/>
    <property type="match status" value="1"/>
</dbReference>
<proteinExistence type="predicted"/>
<name>A0A7W7PZ41_9PSEU</name>
<accession>A0A7W7PZ41</accession>
<feature type="coiled-coil region" evidence="1">
    <location>
        <begin position="125"/>
        <end position="189"/>
    </location>
</feature>